<evidence type="ECO:0000256" key="9">
    <source>
        <dbReference type="SAM" id="Phobius"/>
    </source>
</evidence>
<name>A0A7S4N1M3_9STRA</name>
<feature type="region of interest" description="Disordered" evidence="8">
    <location>
        <begin position="1"/>
        <end position="36"/>
    </location>
</feature>
<keyword evidence="7" id="KW-0548">Nucleotidyltransferase</keyword>
<feature type="transmembrane region" description="Helical" evidence="9">
    <location>
        <begin position="524"/>
        <end position="541"/>
    </location>
</feature>
<keyword evidence="6 9" id="KW-0472">Membrane</keyword>
<feature type="transmembrane region" description="Helical" evidence="9">
    <location>
        <begin position="361"/>
        <end position="379"/>
    </location>
</feature>
<evidence type="ECO:0000256" key="6">
    <source>
        <dbReference type="ARBA" id="ARBA00023136"/>
    </source>
</evidence>
<dbReference type="EMBL" id="HBKQ01037598">
    <property type="protein sequence ID" value="CAE2259447.1"/>
    <property type="molecule type" value="Transcribed_RNA"/>
</dbReference>
<evidence type="ECO:0000256" key="5">
    <source>
        <dbReference type="ARBA" id="ARBA00022989"/>
    </source>
</evidence>
<evidence type="ECO:0000256" key="2">
    <source>
        <dbReference type="ARBA" id="ARBA00010185"/>
    </source>
</evidence>
<dbReference type="InterPro" id="IPR000374">
    <property type="entry name" value="PC_trans"/>
</dbReference>
<comment type="pathway">
    <text evidence="7">Phospholipid metabolism; CDP-diacylglycerol biosynthesis; CDP-diacylglycerol from sn-glycerol 3-phosphate: step 3/3.</text>
</comment>
<dbReference type="AlphaFoldDB" id="A0A7S4N1M3"/>
<feature type="compositionally biased region" description="Polar residues" evidence="8">
    <location>
        <begin position="16"/>
        <end position="36"/>
    </location>
</feature>
<comment type="subcellular location">
    <subcellularLocation>
        <location evidence="1">Membrane</location>
        <topology evidence="1">Multi-pass membrane protein</topology>
    </subcellularLocation>
</comment>
<dbReference type="GO" id="GO:0016024">
    <property type="term" value="P:CDP-diacylglycerol biosynthetic process"/>
    <property type="evidence" value="ECO:0007669"/>
    <property type="project" value="UniProtKB-UniPathway"/>
</dbReference>
<feature type="transmembrane region" description="Helical" evidence="9">
    <location>
        <begin position="332"/>
        <end position="349"/>
    </location>
</feature>
<keyword evidence="3 7" id="KW-0808">Transferase</keyword>
<keyword evidence="5 9" id="KW-1133">Transmembrane helix</keyword>
<accession>A0A7S4N1M3</accession>
<keyword evidence="4 7" id="KW-0812">Transmembrane</keyword>
<evidence type="ECO:0000256" key="7">
    <source>
        <dbReference type="RuleBase" id="RU003938"/>
    </source>
</evidence>
<dbReference type="PANTHER" id="PTHR43535:SF1">
    <property type="entry name" value="PHOSPHATIDATE CYTIDYLYLTRANSFERASE"/>
    <property type="match status" value="1"/>
</dbReference>
<dbReference type="EC" id="2.7.7.41" evidence="7"/>
<comment type="similarity">
    <text evidence="2 7">Belongs to the CDS family.</text>
</comment>
<proteinExistence type="inferred from homology"/>
<feature type="transmembrane region" description="Helical" evidence="9">
    <location>
        <begin position="547"/>
        <end position="565"/>
    </location>
</feature>
<organism evidence="10">
    <name type="scientific">Odontella aurita</name>
    <dbReference type="NCBI Taxonomy" id="265563"/>
    <lineage>
        <taxon>Eukaryota</taxon>
        <taxon>Sar</taxon>
        <taxon>Stramenopiles</taxon>
        <taxon>Ochrophyta</taxon>
        <taxon>Bacillariophyta</taxon>
        <taxon>Mediophyceae</taxon>
        <taxon>Biddulphiophycidae</taxon>
        <taxon>Eupodiscales</taxon>
        <taxon>Odontellaceae</taxon>
        <taxon>Odontella</taxon>
    </lineage>
</organism>
<feature type="transmembrane region" description="Helical" evidence="9">
    <location>
        <begin position="479"/>
        <end position="497"/>
    </location>
</feature>
<reference evidence="10" key="1">
    <citation type="submission" date="2021-01" db="EMBL/GenBank/DDBJ databases">
        <authorList>
            <person name="Corre E."/>
            <person name="Pelletier E."/>
            <person name="Niang G."/>
            <person name="Scheremetjew M."/>
            <person name="Finn R."/>
            <person name="Kale V."/>
            <person name="Holt S."/>
            <person name="Cochrane G."/>
            <person name="Meng A."/>
            <person name="Brown T."/>
            <person name="Cohen L."/>
        </authorList>
    </citation>
    <scope>NUCLEOTIDE SEQUENCE</scope>
    <source>
        <strain evidence="10">Isolate 1302-5</strain>
    </source>
</reference>
<dbReference type="GO" id="GO:0004605">
    <property type="term" value="F:phosphatidate cytidylyltransferase activity"/>
    <property type="evidence" value="ECO:0007669"/>
    <property type="project" value="UniProtKB-EC"/>
</dbReference>
<evidence type="ECO:0000256" key="8">
    <source>
        <dbReference type="SAM" id="MobiDB-lite"/>
    </source>
</evidence>
<dbReference type="PANTHER" id="PTHR43535">
    <property type="entry name" value="PHOSPHATIDATE CYTIDYLYLTRANSFERASE"/>
    <property type="match status" value="1"/>
</dbReference>
<dbReference type="UniPathway" id="UPA00557">
    <property type="reaction ID" value="UER00614"/>
</dbReference>
<gene>
    <name evidence="10" type="ORF">OAUR00152_LOCUS25963</name>
</gene>
<feature type="region of interest" description="Disordered" evidence="8">
    <location>
        <begin position="77"/>
        <end position="118"/>
    </location>
</feature>
<evidence type="ECO:0000256" key="1">
    <source>
        <dbReference type="ARBA" id="ARBA00004141"/>
    </source>
</evidence>
<dbReference type="Pfam" id="PF01148">
    <property type="entry name" value="CTP_transf_1"/>
    <property type="match status" value="1"/>
</dbReference>
<sequence>MTAPKGSTVLQRRPHNNNNQSKENTAMRSQASSSRPTGMRLLSLYATVATLARPCDAFAPPASRSVGAPLVAGPFRSQQEVRQHHRGGRTGTASTVASPRYATADKPPAAPKEEETPDALPADLSDAIARHHTPLTQAAAIYKSYLRRLWAETDPINRRRSAREEVTDAIRRVTLLLSRSDGTEAGYWIEDCEESTEDEDCRRRTGEAEGARADLVKACDDMLEVLKKEEEVEELKAKLTSGAFQTEAAKELEEQRDVQTAPPASLFRDEDELATAAELAADAALSVVAESASQEDGDHNAPAKKKKKAGRSVLFGASMGALVAGWVFSGNYIYALLFTAFTVLGQLEYYRMCMGAGVYPARRISIVGACSMYVAALFFPELHQVVLPTFGTAAMIWFLTMRREVSTLSEIAATFTGMFYLGYVPSYWVRLRCLGGRIEPTRLAPLFKPLLDFLGKTATSLPRWVPTAIHFPITPGAVFIFWSWLCIAFSDVGAYFVGRAKGKTKLGAIAPAAGATSPNKTVEGLVGGCAVSAALATLGAWVQRWPYWYVTGPVHGIYLGILGLIGDLTASMLKRDAGLKDFGDLIPEHGGIMDRVDSYIFTAPYSWLVAVYILPWLRKVAAARAAVPLV</sequence>
<feature type="transmembrane region" description="Helical" evidence="9">
    <location>
        <begin position="408"/>
        <end position="428"/>
    </location>
</feature>
<comment type="catalytic activity">
    <reaction evidence="7">
        <text>a 1,2-diacyl-sn-glycero-3-phosphate + CTP + H(+) = a CDP-1,2-diacyl-sn-glycerol + diphosphate</text>
        <dbReference type="Rhea" id="RHEA:16229"/>
        <dbReference type="ChEBI" id="CHEBI:15378"/>
        <dbReference type="ChEBI" id="CHEBI:33019"/>
        <dbReference type="ChEBI" id="CHEBI:37563"/>
        <dbReference type="ChEBI" id="CHEBI:58332"/>
        <dbReference type="ChEBI" id="CHEBI:58608"/>
        <dbReference type="EC" id="2.7.7.41"/>
    </reaction>
</comment>
<evidence type="ECO:0000313" key="10">
    <source>
        <dbReference type="EMBL" id="CAE2259447.1"/>
    </source>
</evidence>
<dbReference type="PROSITE" id="PS01315">
    <property type="entry name" value="CDS"/>
    <property type="match status" value="1"/>
</dbReference>
<evidence type="ECO:0000256" key="3">
    <source>
        <dbReference type="ARBA" id="ARBA00022679"/>
    </source>
</evidence>
<protein>
    <recommendedName>
        <fullName evidence="7">Phosphatidate cytidylyltransferase</fullName>
        <ecNumber evidence="7">2.7.7.41</ecNumber>
    </recommendedName>
</protein>
<dbReference type="GO" id="GO:0005886">
    <property type="term" value="C:plasma membrane"/>
    <property type="evidence" value="ECO:0007669"/>
    <property type="project" value="TreeGrafter"/>
</dbReference>
<evidence type="ECO:0000256" key="4">
    <source>
        <dbReference type="ARBA" id="ARBA00022692"/>
    </source>
</evidence>